<dbReference type="PANTHER" id="PTHR43648:SF1">
    <property type="entry name" value="ELECTRON TRANSFER FLAVOPROTEIN BETA SUBUNIT LYSINE METHYLTRANSFERASE"/>
    <property type="match status" value="1"/>
</dbReference>
<sequence>MLDFVRTHTRLAPVPFVPEISLFQADEPIALWERTEADGTAQPPPFWAFAWAGGQALARYVLDHPDLVADRSVLDLATGSGLVAVAAARAGARTVTANDIDPLSLAAAHANAEANDVRVQQAAGDLLDTDAEADVVLAGDVFYSRAMATRVLPFLRRAAARGALVLVGDPGRAYLPDDLRPQAGYEVPVAEELESVPMRRVTVWQV</sequence>
<dbReference type="GO" id="GO:0016279">
    <property type="term" value="F:protein-lysine N-methyltransferase activity"/>
    <property type="evidence" value="ECO:0007669"/>
    <property type="project" value="TreeGrafter"/>
</dbReference>
<proteinExistence type="predicted"/>
<dbReference type="AlphaFoldDB" id="A0A8J3C1Z8"/>
<protein>
    <submittedName>
        <fullName evidence="3">Nicotinamide N-methylase</fullName>
    </submittedName>
</protein>
<name>A0A8J3C1Z8_9ACTN</name>
<dbReference type="SUPFAM" id="SSF53335">
    <property type="entry name" value="S-adenosyl-L-methionine-dependent methyltransferases"/>
    <property type="match status" value="1"/>
</dbReference>
<comment type="caution">
    <text evidence="3">The sequence shown here is derived from an EMBL/GenBank/DDBJ whole genome shotgun (WGS) entry which is preliminary data.</text>
</comment>
<evidence type="ECO:0000256" key="2">
    <source>
        <dbReference type="ARBA" id="ARBA00022679"/>
    </source>
</evidence>
<evidence type="ECO:0000256" key="1">
    <source>
        <dbReference type="ARBA" id="ARBA00022603"/>
    </source>
</evidence>
<keyword evidence="1" id="KW-0489">Methyltransferase</keyword>
<dbReference type="GO" id="GO:0032259">
    <property type="term" value="P:methylation"/>
    <property type="evidence" value="ECO:0007669"/>
    <property type="project" value="UniProtKB-KW"/>
</dbReference>
<reference evidence="3" key="2">
    <citation type="submission" date="2020-09" db="EMBL/GenBank/DDBJ databases">
        <authorList>
            <person name="Sun Q."/>
            <person name="Zhou Y."/>
        </authorList>
    </citation>
    <scope>NUCLEOTIDE SEQUENCE</scope>
    <source>
        <strain evidence="3">CGMCC 4.7299</strain>
    </source>
</reference>
<dbReference type="PANTHER" id="PTHR43648">
    <property type="entry name" value="ELECTRON TRANSFER FLAVOPROTEIN BETA SUBUNIT LYSINE METHYLTRANSFERASE"/>
    <property type="match status" value="1"/>
</dbReference>
<dbReference type="InterPro" id="IPR029063">
    <property type="entry name" value="SAM-dependent_MTases_sf"/>
</dbReference>
<dbReference type="Proteomes" id="UP000656042">
    <property type="component" value="Unassembled WGS sequence"/>
</dbReference>
<keyword evidence="2" id="KW-0808">Transferase</keyword>
<dbReference type="Pfam" id="PF06325">
    <property type="entry name" value="PrmA"/>
    <property type="match status" value="1"/>
</dbReference>
<dbReference type="RefSeq" id="WP_189081326.1">
    <property type="nucleotide sequence ID" value="NZ_BMMX01000025.1"/>
</dbReference>
<evidence type="ECO:0000313" key="3">
    <source>
        <dbReference type="EMBL" id="GGL06231.1"/>
    </source>
</evidence>
<dbReference type="Gene3D" id="3.40.50.150">
    <property type="entry name" value="Vaccinia Virus protein VP39"/>
    <property type="match status" value="1"/>
</dbReference>
<accession>A0A8J3C1Z8</accession>
<dbReference type="InterPro" id="IPR050078">
    <property type="entry name" value="Ribosomal_L11_MeTrfase_PrmA"/>
</dbReference>
<evidence type="ECO:0000313" key="4">
    <source>
        <dbReference type="Proteomes" id="UP000656042"/>
    </source>
</evidence>
<organism evidence="3 4">
    <name type="scientific">Mangrovihabitans endophyticus</name>
    <dbReference type="NCBI Taxonomy" id="1751298"/>
    <lineage>
        <taxon>Bacteria</taxon>
        <taxon>Bacillati</taxon>
        <taxon>Actinomycetota</taxon>
        <taxon>Actinomycetes</taxon>
        <taxon>Micromonosporales</taxon>
        <taxon>Micromonosporaceae</taxon>
        <taxon>Mangrovihabitans</taxon>
    </lineage>
</organism>
<gene>
    <name evidence="3" type="ORF">GCM10012284_45610</name>
</gene>
<dbReference type="EMBL" id="BMMX01000025">
    <property type="protein sequence ID" value="GGL06231.1"/>
    <property type="molecule type" value="Genomic_DNA"/>
</dbReference>
<reference evidence="3" key="1">
    <citation type="journal article" date="2014" name="Int. J. Syst. Evol. Microbiol.">
        <title>Complete genome sequence of Corynebacterium casei LMG S-19264T (=DSM 44701T), isolated from a smear-ripened cheese.</title>
        <authorList>
            <consortium name="US DOE Joint Genome Institute (JGI-PGF)"/>
            <person name="Walter F."/>
            <person name="Albersmeier A."/>
            <person name="Kalinowski J."/>
            <person name="Ruckert C."/>
        </authorList>
    </citation>
    <scope>NUCLEOTIDE SEQUENCE</scope>
    <source>
        <strain evidence="3">CGMCC 4.7299</strain>
    </source>
</reference>
<keyword evidence="4" id="KW-1185">Reference proteome</keyword>